<dbReference type="EMBL" id="JAXOVC010000013">
    <property type="protein sequence ID" value="KAK4494537.1"/>
    <property type="molecule type" value="Genomic_DNA"/>
</dbReference>
<gene>
    <name evidence="1" type="ORF">PRZ48_013893</name>
</gene>
<evidence type="ECO:0000313" key="2">
    <source>
        <dbReference type="Proteomes" id="UP001305779"/>
    </source>
</evidence>
<reference evidence="1 2" key="1">
    <citation type="journal article" date="2023" name="G3 (Bethesda)">
        <title>A chromosome-level genome assembly of Zasmidium syzygii isolated from banana leaves.</title>
        <authorList>
            <person name="van Westerhoven A.C."/>
            <person name="Mehrabi R."/>
            <person name="Talebi R."/>
            <person name="Steentjes M.B.F."/>
            <person name="Corcolon B."/>
            <person name="Chong P.A."/>
            <person name="Kema G.H.J."/>
            <person name="Seidl M.F."/>
        </authorList>
    </citation>
    <scope>NUCLEOTIDE SEQUENCE [LARGE SCALE GENOMIC DNA]</scope>
    <source>
        <strain evidence="1 2">P124</strain>
    </source>
</reference>
<evidence type="ECO:0000313" key="1">
    <source>
        <dbReference type="EMBL" id="KAK4494537.1"/>
    </source>
</evidence>
<sequence>MASPYIIRTIATFCNALPSTQYTAMISVDIELARSLAILEDGLHLQDPSLAGVVDTSVADIDAVKKRWQSAWNVDAELEFLTAKLYLYGIRLAGLLTEADVDNALYVDTLQASLHGAVKMATLTTDLNLEALFNAQNYGFHKNQHPLPGHGKHRVRSTFFAGVILLKYLDDTHQGTDDDKDLARNAFGKIFQMFSTSTSTNMAEIENAARILETAGRALRQGGGHLQPRVTTRMGASLVDNVSGAELILDKAVG</sequence>
<protein>
    <submittedName>
        <fullName evidence="1">Uncharacterized protein</fullName>
    </submittedName>
</protein>
<dbReference type="Proteomes" id="UP001305779">
    <property type="component" value="Unassembled WGS sequence"/>
</dbReference>
<name>A0ABR0DZH1_ZASCE</name>
<accession>A0ABR0DZH1</accession>
<keyword evidence="2" id="KW-1185">Reference proteome</keyword>
<comment type="caution">
    <text evidence="1">The sequence shown here is derived from an EMBL/GenBank/DDBJ whole genome shotgun (WGS) entry which is preliminary data.</text>
</comment>
<proteinExistence type="predicted"/>
<organism evidence="1 2">
    <name type="scientific">Zasmidium cellare</name>
    <name type="common">Wine cellar mold</name>
    <name type="synonym">Racodium cellare</name>
    <dbReference type="NCBI Taxonomy" id="395010"/>
    <lineage>
        <taxon>Eukaryota</taxon>
        <taxon>Fungi</taxon>
        <taxon>Dikarya</taxon>
        <taxon>Ascomycota</taxon>
        <taxon>Pezizomycotina</taxon>
        <taxon>Dothideomycetes</taxon>
        <taxon>Dothideomycetidae</taxon>
        <taxon>Mycosphaerellales</taxon>
        <taxon>Mycosphaerellaceae</taxon>
        <taxon>Zasmidium</taxon>
    </lineage>
</organism>